<dbReference type="Proteomes" id="UP000054404">
    <property type="component" value="Unassembled WGS sequence"/>
</dbReference>
<dbReference type="InterPro" id="IPR050583">
    <property type="entry name" value="Mycobacterial_A85_antigen"/>
</dbReference>
<proteinExistence type="predicted"/>
<gene>
    <name evidence="2" type="ORF">AQZ59_00014</name>
</gene>
<dbReference type="SUPFAM" id="SSF53474">
    <property type="entry name" value="alpha/beta-Hydrolases"/>
    <property type="match status" value="1"/>
</dbReference>
<dbReference type="GO" id="GO:0016747">
    <property type="term" value="F:acyltransferase activity, transferring groups other than amino-acyl groups"/>
    <property type="evidence" value="ECO:0007669"/>
    <property type="project" value="TreeGrafter"/>
</dbReference>
<feature type="transmembrane region" description="Helical" evidence="1">
    <location>
        <begin position="39"/>
        <end position="61"/>
    </location>
</feature>
<organism evidence="2 3">
    <name type="scientific">Trueperella bernardiae</name>
    <dbReference type="NCBI Taxonomy" id="59561"/>
    <lineage>
        <taxon>Bacteria</taxon>
        <taxon>Bacillati</taxon>
        <taxon>Actinomycetota</taxon>
        <taxon>Actinomycetes</taxon>
        <taxon>Actinomycetales</taxon>
        <taxon>Actinomycetaceae</taxon>
        <taxon>Trueperella</taxon>
    </lineage>
</organism>
<keyword evidence="1" id="KW-1133">Transmembrane helix</keyword>
<dbReference type="PATRIC" id="fig|59561.3.peg.14"/>
<keyword evidence="3" id="KW-1185">Reference proteome</keyword>
<evidence type="ECO:0000313" key="2">
    <source>
        <dbReference type="EMBL" id="KTF04714.1"/>
    </source>
</evidence>
<dbReference type="RefSeq" id="WP_062611980.1">
    <property type="nucleotide sequence ID" value="NZ_CALTZF010000006.1"/>
</dbReference>
<dbReference type="InterPro" id="IPR000801">
    <property type="entry name" value="Esterase-like"/>
</dbReference>
<accession>A0A0W1KL58</accession>
<dbReference type="OrthoDB" id="3723842at2"/>
<evidence type="ECO:0000313" key="3">
    <source>
        <dbReference type="Proteomes" id="UP000054404"/>
    </source>
</evidence>
<reference evidence="2 3" key="1">
    <citation type="submission" date="2015-11" db="EMBL/GenBank/DDBJ databases">
        <title>Draft Genome Sequence of the Type Strain Trueperella bernardiae LCDC 89-0504T, Isolated from Blood Culture.</title>
        <authorList>
            <person name="Bernier A.-M."/>
            <person name="Bernard K."/>
        </authorList>
    </citation>
    <scope>NUCLEOTIDE SEQUENCE [LARGE SCALE GENOMIC DNA]</scope>
    <source>
        <strain evidence="2 3">LCDC 89-0504</strain>
    </source>
</reference>
<keyword evidence="1" id="KW-0472">Membrane</keyword>
<keyword evidence="1" id="KW-0812">Transmembrane</keyword>
<sequence length="361" mass="37876">MNLLNGWVVLGIAALAIILGGLGFALISRPGTGALRAVGRAATVVVVQLCVLVTFAAAINYQFGFFRNVSEVAGFVSGQSAKGKVEPVAPEPSATEPTTDPRYVLSWQDSSDPGMVAAEMTGPESAVTAEMRAWVPRGYPEPGVKYNVMLLLPGTPGNASAIAPAIGAPEELQRAIDAGEIAPTLLITSDMNFGGRVATCADVAGGDKAETWYARDLPAAIRANFNVTDDANGWSVVGPSMGAYCAARMGILHPEVYGSAVWLHGIDRPLPDSFPTTLGVVDSQRLSELIKDVPRQGNLMFVSSTEDPGTAEDAQAVVDAAPDPSKIYHHALTRGGHGWAVWVTEFPDVVAWLASVQHGTK</sequence>
<dbReference type="STRING" id="59561.AQZ59_00014"/>
<dbReference type="Pfam" id="PF00756">
    <property type="entry name" value="Esterase"/>
    <property type="match status" value="1"/>
</dbReference>
<comment type="caution">
    <text evidence="2">The sequence shown here is derived from an EMBL/GenBank/DDBJ whole genome shotgun (WGS) entry which is preliminary data.</text>
</comment>
<dbReference type="EMBL" id="LNIZ01000001">
    <property type="protein sequence ID" value="KTF04714.1"/>
    <property type="molecule type" value="Genomic_DNA"/>
</dbReference>
<protein>
    <submittedName>
        <fullName evidence="2">Putative esterase</fullName>
    </submittedName>
</protein>
<dbReference type="InterPro" id="IPR029058">
    <property type="entry name" value="AB_hydrolase_fold"/>
</dbReference>
<dbReference type="Gene3D" id="3.40.50.1820">
    <property type="entry name" value="alpha/beta hydrolase"/>
    <property type="match status" value="1"/>
</dbReference>
<name>A0A0W1KL58_9ACTO</name>
<dbReference type="AlphaFoldDB" id="A0A0W1KL58"/>
<evidence type="ECO:0000256" key="1">
    <source>
        <dbReference type="SAM" id="Phobius"/>
    </source>
</evidence>
<feature type="transmembrane region" description="Helical" evidence="1">
    <location>
        <begin position="6"/>
        <end position="27"/>
    </location>
</feature>
<dbReference type="PANTHER" id="PTHR48098:SF1">
    <property type="entry name" value="DIACYLGLYCEROL ACYLTRANSFERASE_MYCOLYLTRANSFERASE AG85A"/>
    <property type="match status" value="1"/>
</dbReference>
<dbReference type="PANTHER" id="PTHR48098">
    <property type="entry name" value="ENTEROCHELIN ESTERASE-RELATED"/>
    <property type="match status" value="1"/>
</dbReference>